<evidence type="ECO:0000256" key="3">
    <source>
        <dbReference type="ARBA" id="ARBA00022801"/>
    </source>
</evidence>
<keyword evidence="3 7" id="KW-0378">Hydrolase</keyword>
<dbReference type="InterPro" id="IPR023485">
    <property type="entry name" value="Ptyr_pPase"/>
</dbReference>
<dbReference type="EMBL" id="JACBZF010000005">
    <property type="protein sequence ID" value="NYH96549.1"/>
    <property type="molecule type" value="Genomic_DNA"/>
</dbReference>
<comment type="caution">
    <text evidence="7">The sequence shown here is derived from an EMBL/GenBank/DDBJ whole genome shotgun (WGS) entry which is preliminary data.</text>
</comment>
<evidence type="ECO:0000256" key="4">
    <source>
        <dbReference type="ARBA" id="ARBA00022912"/>
    </source>
</evidence>
<dbReference type="CDD" id="cd16343">
    <property type="entry name" value="LMWPTP"/>
    <property type="match status" value="1"/>
</dbReference>
<feature type="domain" description="Phosphotyrosine protein phosphatase I" evidence="6">
    <location>
        <begin position="4"/>
        <end position="151"/>
    </location>
</feature>
<dbReference type="RefSeq" id="WP_179408378.1">
    <property type="nucleotide sequence ID" value="NZ_BMGF01000005.1"/>
</dbReference>
<sequence>MPVRSVLFVCLGNICRSPLAEAALRHEAGRAGLSLRIDSAGTGDWHIGEAPDPRAQAEARRNGLDISAYRGRQVTRADFHEFDLILALDAENLSNLRKLRPADGGARLALLLDQVPGRAGEAVADPYFGGEDGFAATWNDVSEAAHAIVEGIKAG</sequence>
<dbReference type="InterPro" id="IPR050438">
    <property type="entry name" value="LMW_PTPase"/>
</dbReference>
<dbReference type="SUPFAM" id="SSF52788">
    <property type="entry name" value="Phosphotyrosine protein phosphatases I"/>
    <property type="match status" value="1"/>
</dbReference>
<keyword evidence="4" id="KW-0904">Protein phosphatase</keyword>
<accession>A0A7Y9XXS2</accession>
<dbReference type="GO" id="GO:0004725">
    <property type="term" value="F:protein tyrosine phosphatase activity"/>
    <property type="evidence" value="ECO:0007669"/>
    <property type="project" value="UniProtKB-EC"/>
</dbReference>
<dbReference type="InterPro" id="IPR017867">
    <property type="entry name" value="Tyr_phospatase_low_mol_wt"/>
</dbReference>
<dbReference type="Proteomes" id="UP000522081">
    <property type="component" value="Unassembled WGS sequence"/>
</dbReference>
<evidence type="ECO:0000313" key="7">
    <source>
        <dbReference type="EMBL" id="NYH96549.1"/>
    </source>
</evidence>
<dbReference type="AlphaFoldDB" id="A0A7Y9XXS2"/>
<keyword evidence="8" id="KW-1185">Reference proteome</keyword>
<dbReference type="Pfam" id="PF01451">
    <property type="entry name" value="LMWPc"/>
    <property type="match status" value="1"/>
</dbReference>
<protein>
    <recommendedName>
        <fullName evidence="2">protein-tyrosine-phosphatase</fullName>
        <ecNumber evidence="2">3.1.3.48</ecNumber>
    </recommendedName>
</protein>
<dbReference type="SMART" id="SM00226">
    <property type="entry name" value="LMWPc"/>
    <property type="match status" value="1"/>
</dbReference>
<organism evidence="7 8">
    <name type="scientific">Novosphingobium marinum</name>
    <dbReference type="NCBI Taxonomy" id="1514948"/>
    <lineage>
        <taxon>Bacteria</taxon>
        <taxon>Pseudomonadati</taxon>
        <taxon>Pseudomonadota</taxon>
        <taxon>Alphaproteobacteria</taxon>
        <taxon>Sphingomonadales</taxon>
        <taxon>Sphingomonadaceae</taxon>
        <taxon>Novosphingobium</taxon>
    </lineage>
</organism>
<feature type="active site" description="Proton donor" evidence="5">
    <location>
        <position position="125"/>
    </location>
</feature>
<dbReference type="Gene3D" id="3.40.50.2300">
    <property type="match status" value="1"/>
</dbReference>
<feature type="active site" evidence="5">
    <location>
        <position position="16"/>
    </location>
</feature>
<dbReference type="PANTHER" id="PTHR11717:SF7">
    <property type="entry name" value="LOW MOLECULAR WEIGHT PHOSPHOTYROSINE PROTEIN PHOSPHATASE"/>
    <property type="match status" value="1"/>
</dbReference>
<reference evidence="7 8" key="1">
    <citation type="submission" date="2020-07" db="EMBL/GenBank/DDBJ databases">
        <title>Genomic Encyclopedia of Type Strains, Phase IV (KMG-IV): sequencing the most valuable type-strain genomes for metagenomic binning, comparative biology and taxonomic classification.</title>
        <authorList>
            <person name="Goeker M."/>
        </authorList>
    </citation>
    <scope>NUCLEOTIDE SEQUENCE [LARGE SCALE GENOMIC DNA]</scope>
    <source>
        <strain evidence="7 8">DSM 29043</strain>
    </source>
</reference>
<gene>
    <name evidence="7" type="ORF">FHS75_002888</name>
</gene>
<dbReference type="PRINTS" id="PR00719">
    <property type="entry name" value="LMWPTPASE"/>
</dbReference>
<dbReference type="PANTHER" id="PTHR11717">
    <property type="entry name" value="LOW MOLECULAR WEIGHT PROTEIN TYROSINE PHOSPHATASE"/>
    <property type="match status" value="1"/>
</dbReference>
<proteinExistence type="inferred from homology"/>
<dbReference type="InterPro" id="IPR036196">
    <property type="entry name" value="Ptyr_pPase_sf"/>
</dbReference>
<dbReference type="EC" id="3.1.3.48" evidence="2"/>
<feature type="active site" description="Nucleophile" evidence="5">
    <location>
        <position position="10"/>
    </location>
</feature>
<evidence type="ECO:0000256" key="1">
    <source>
        <dbReference type="ARBA" id="ARBA00011063"/>
    </source>
</evidence>
<evidence type="ECO:0000256" key="2">
    <source>
        <dbReference type="ARBA" id="ARBA00013064"/>
    </source>
</evidence>
<evidence type="ECO:0000313" key="8">
    <source>
        <dbReference type="Proteomes" id="UP000522081"/>
    </source>
</evidence>
<comment type="similarity">
    <text evidence="1">Belongs to the low molecular weight phosphotyrosine protein phosphatase family.</text>
</comment>
<evidence type="ECO:0000259" key="6">
    <source>
        <dbReference type="SMART" id="SM00226"/>
    </source>
</evidence>
<name>A0A7Y9XXS2_9SPHN</name>
<evidence type="ECO:0000256" key="5">
    <source>
        <dbReference type="PIRSR" id="PIRSR617867-1"/>
    </source>
</evidence>